<feature type="disulfide bond" evidence="15">
    <location>
        <begin position="64"/>
        <end position="75"/>
    </location>
</feature>
<dbReference type="GO" id="GO:0061750">
    <property type="term" value="F:acid sphingomyelin phosphodiesterase activity"/>
    <property type="evidence" value="ECO:0007669"/>
    <property type="project" value="TreeGrafter"/>
</dbReference>
<name>A0A7R9A2V6_9CRUS</name>
<feature type="disulfide bond" evidence="15">
    <location>
        <begin position="541"/>
        <end position="555"/>
    </location>
</feature>
<dbReference type="PROSITE" id="PS50015">
    <property type="entry name" value="SAP_B"/>
    <property type="match status" value="1"/>
</dbReference>
<dbReference type="FunFam" id="3.60.21.10:FF:000077">
    <property type="entry name" value="Sphingomyelin phosphodiesterase"/>
    <property type="match status" value="1"/>
</dbReference>
<dbReference type="InterPro" id="IPR004843">
    <property type="entry name" value="Calcineurin-like_PHP"/>
</dbReference>
<evidence type="ECO:0000256" key="10">
    <source>
        <dbReference type="ARBA" id="ARBA00023295"/>
    </source>
</evidence>
<feature type="binding site" evidence="14">
    <location>
        <position position="405"/>
    </location>
    <ligand>
        <name>Zn(2+)</name>
        <dbReference type="ChEBI" id="CHEBI:29105"/>
        <label>2</label>
    </ligand>
</feature>
<dbReference type="GO" id="GO:0046513">
    <property type="term" value="P:ceramide biosynthetic process"/>
    <property type="evidence" value="ECO:0007669"/>
    <property type="project" value="TreeGrafter"/>
</dbReference>
<keyword evidence="6 13" id="KW-0378">Hydrolase</keyword>
<gene>
    <name evidence="17" type="ORF">DSTB1V02_LOCUS3983</name>
</gene>
<dbReference type="InterPro" id="IPR008139">
    <property type="entry name" value="SaposinB_dom"/>
</dbReference>
<evidence type="ECO:0000256" key="11">
    <source>
        <dbReference type="ARBA" id="ARBA00047268"/>
    </source>
</evidence>
<dbReference type="EC" id="3.1.4.12" evidence="13"/>
<dbReference type="Pfam" id="PF19272">
    <property type="entry name" value="ASMase_C"/>
    <property type="match status" value="1"/>
</dbReference>
<dbReference type="GO" id="GO:0005764">
    <property type="term" value="C:lysosome"/>
    <property type="evidence" value="ECO:0007669"/>
    <property type="project" value="TreeGrafter"/>
</dbReference>
<evidence type="ECO:0000256" key="14">
    <source>
        <dbReference type="PIRSR" id="PIRSR000948-1"/>
    </source>
</evidence>
<comment type="subcellular location">
    <subcellularLocation>
        <location evidence="1">Secreted</location>
    </subcellularLocation>
</comment>
<comment type="cofactor">
    <cofactor evidence="14">
        <name>Zn(2+)</name>
        <dbReference type="ChEBI" id="CHEBI:29105"/>
    </cofactor>
    <text evidence="14">Binds 2 Zn(2+) ions per subunit.</text>
</comment>
<dbReference type="PANTHER" id="PTHR10340">
    <property type="entry name" value="SPHINGOMYELIN PHOSPHODIESTERASE"/>
    <property type="match status" value="1"/>
</dbReference>
<feature type="disulfide bond" evidence="15">
    <location>
        <begin position="33"/>
        <end position="109"/>
    </location>
</feature>
<feature type="binding site" evidence="14">
    <location>
        <position position="151"/>
    </location>
    <ligand>
        <name>Zn(2+)</name>
        <dbReference type="ChEBI" id="CHEBI:29105"/>
        <label>1</label>
    </ligand>
</feature>
<dbReference type="OrthoDB" id="282973at2759"/>
<organism evidence="17">
    <name type="scientific">Darwinula stevensoni</name>
    <dbReference type="NCBI Taxonomy" id="69355"/>
    <lineage>
        <taxon>Eukaryota</taxon>
        <taxon>Metazoa</taxon>
        <taxon>Ecdysozoa</taxon>
        <taxon>Arthropoda</taxon>
        <taxon>Crustacea</taxon>
        <taxon>Oligostraca</taxon>
        <taxon>Ostracoda</taxon>
        <taxon>Podocopa</taxon>
        <taxon>Podocopida</taxon>
        <taxon>Darwinulocopina</taxon>
        <taxon>Darwinuloidea</taxon>
        <taxon>Darwinulidae</taxon>
        <taxon>Darwinula</taxon>
    </lineage>
</organism>
<feature type="binding site" evidence="14">
    <location>
        <position position="224"/>
    </location>
    <ligand>
        <name>Zn(2+)</name>
        <dbReference type="ChEBI" id="CHEBI:29105"/>
        <label>2</label>
    </ligand>
</feature>
<feature type="disulfide bond" evidence="15">
    <location>
        <begin position="36"/>
        <end position="101"/>
    </location>
</feature>
<dbReference type="SUPFAM" id="SSF56300">
    <property type="entry name" value="Metallo-dependent phosphatases"/>
    <property type="match status" value="1"/>
</dbReference>
<evidence type="ECO:0000256" key="12">
    <source>
        <dbReference type="ARBA" id="ARBA00059094"/>
    </source>
</evidence>
<feature type="disulfide bond" evidence="15">
    <location>
        <begin position="166"/>
        <end position="171"/>
    </location>
</feature>
<feature type="disulfide bond" evidence="15">
    <location>
        <begin position="331"/>
        <end position="379"/>
    </location>
</feature>
<dbReference type="SUPFAM" id="SSF47862">
    <property type="entry name" value="Saposin"/>
    <property type="match status" value="1"/>
</dbReference>
<dbReference type="InterPro" id="IPR029052">
    <property type="entry name" value="Metallo-depent_PP-like"/>
</dbReference>
<dbReference type="Proteomes" id="UP000677054">
    <property type="component" value="Unassembled WGS sequence"/>
</dbReference>
<evidence type="ECO:0000256" key="13">
    <source>
        <dbReference type="PIRNR" id="PIRNR000948"/>
    </source>
</evidence>
<dbReference type="GO" id="GO:0016020">
    <property type="term" value="C:membrane"/>
    <property type="evidence" value="ECO:0007669"/>
    <property type="project" value="GOC"/>
</dbReference>
<evidence type="ECO:0000256" key="7">
    <source>
        <dbReference type="ARBA" id="ARBA00022833"/>
    </source>
</evidence>
<keyword evidence="9" id="KW-0325">Glycoprotein</keyword>
<feature type="binding site" evidence="14">
    <location>
        <position position="224"/>
    </location>
    <ligand>
        <name>Zn(2+)</name>
        <dbReference type="ChEBI" id="CHEBI:29105"/>
        <label>1</label>
    </ligand>
</feature>
<evidence type="ECO:0000256" key="2">
    <source>
        <dbReference type="ARBA" id="ARBA00008234"/>
    </source>
</evidence>
<evidence type="ECO:0000256" key="8">
    <source>
        <dbReference type="ARBA" id="ARBA00023157"/>
    </source>
</evidence>
<dbReference type="GO" id="GO:0005615">
    <property type="term" value="C:extracellular space"/>
    <property type="evidence" value="ECO:0007669"/>
    <property type="project" value="TreeGrafter"/>
</dbReference>
<keyword evidence="4 14" id="KW-0479">Metal-binding</keyword>
<dbReference type="GO" id="GO:0006685">
    <property type="term" value="P:sphingomyelin catabolic process"/>
    <property type="evidence" value="ECO:0007669"/>
    <property type="project" value="UniProtKB-UniRule"/>
</dbReference>
<evidence type="ECO:0000313" key="17">
    <source>
        <dbReference type="EMBL" id="CAD7244079.1"/>
    </source>
</evidence>
<dbReference type="CDD" id="cd00842">
    <property type="entry name" value="MPP_ASMase"/>
    <property type="match status" value="1"/>
</dbReference>
<feature type="binding site" evidence="14">
    <location>
        <position position="407"/>
    </location>
    <ligand>
        <name>Zn(2+)</name>
        <dbReference type="ChEBI" id="CHEBI:29105"/>
        <label>1</label>
    </ligand>
</feature>
<evidence type="ECO:0000313" key="18">
    <source>
        <dbReference type="Proteomes" id="UP000677054"/>
    </source>
</evidence>
<dbReference type="AlphaFoldDB" id="A0A7R9A2V6"/>
<keyword evidence="5" id="KW-0732">Signal</keyword>
<evidence type="ECO:0000256" key="1">
    <source>
        <dbReference type="ARBA" id="ARBA00004613"/>
    </source>
</evidence>
<comment type="similarity">
    <text evidence="2 13">Belongs to the acid sphingomyelinase family.</text>
</comment>
<evidence type="ECO:0000256" key="3">
    <source>
        <dbReference type="ARBA" id="ARBA00022525"/>
    </source>
</evidence>
<protein>
    <recommendedName>
        <fullName evidence="13">Sphingomyelin phosphodiesterase</fullName>
        <ecNumber evidence="13">3.1.4.12</ecNumber>
    </recommendedName>
</protein>
<dbReference type="InterPro" id="IPR011160">
    <property type="entry name" value="Sphingomy_PDE"/>
</dbReference>
<dbReference type="Pfam" id="PF00149">
    <property type="entry name" value="Metallophos"/>
    <property type="match status" value="1"/>
</dbReference>
<comment type="function">
    <text evidence="12 13">Converts sphingomyelin to ceramide.</text>
</comment>
<dbReference type="InterPro" id="IPR041805">
    <property type="entry name" value="ASMase/PPN1_MPP"/>
</dbReference>
<feature type="domain" description="Saposin B-type" evidence="16">
    <location>
        <begin position="29"/>
        <end position="113"/>
    </location>
</feature>
<evidence type="ECO:0000256" key="5">
    <source>
        <dbReference type="ARBA" id="ARBA00022729"/>
    </source>
</evidence>
<dbReference type="PANTHER" id="PTHR10340:SF34">
    <property type="entry name" value="SPHINGOMYELIN PHOSPHODIESTERASE"/>
    <property type="match status" value="1"/>
</dbReference>
<dbReference type="InterPro" id="IPR011001">
    <property type="entry name" value="Saposin-like"/>
</dbReference>
<accession>A0A7R9A2V6</accession>
<feature type="binding site" evidence="14">
    <location>
        <position position="371"/>
    </location>
    <ligand>
        <name>Zn(2+)</name>
        <dbReference type="ChEBI" id="CHEBI:29105"/>
        <label>2</label>
    </ligand>
</feature>
<dbReference type="SMART" id="SM00741">
    <property type="entry name" value="SapB"/>
    <property type="match status" value="1"/>
</dbReference>
<feature type="disulfide bond" evidence="15">
    <location>
        <begin position="172"/>
        <end position="195"/>
    </location>
</feature>
<keyword evidence="3" id="KW-0964">Secreted</keyword>
<feature type="binding site" evidence="14">
    <location>
        <position position="153"/>
    </location>
    <ligand>
        <name>Zn(2+)</name>
        <dbReference type="ChEBI" id="CHEBI:29105"/>
        <label>1</label>
    </ligand>
</feature>
<dbReference type="Gene3D" id="3.60.21.10">
    <property type="match status" value="1"/>
</dbReference>
<keyword evidence="7 14" id="KW-0862">Zinc</keyword>
<dbReference type="EMBL" id="CAJPEV010000556">
    <property type="protein sequence ID" value="CAG0886434.1"/>
    <property type="molecule type" value="Genomic_DNA"/>
</dbReference>
<evidence type="ECO:0000256" key="9">
    <source>
        <dbReference type="ARBA" id="ARBA00023180"/>
    </source>
</evidence>
<comment type="catalytic activity">
    <reaction evidence="11">
        <text>a sphingomyelin + H2O = phosphocholine + an N-acylsphing-4-enine + H(+)</text>
        <dbReference type="Rhea" id="RHEA:19253"/>
        <dbReference type="ChEBI" id="CHEBI:15377"/>
        <dbReference type="ChEBI" id="CHEBI:15378"/>
        <dbReference type="ChEBI" id="CHEBI:17636"/>
        <dbReference type="ChEBI" id="CHEBI:52639"/>
        <dbReference type="ChEBI" id="CHEBI:295975"/>
        <dbReference type="EC" id="3.1.4.12"/>
    </reaction>
    <physiologicalReaction direction="left-to-right" evidence="11">
        <dbReference type="Rhea" id="RHEA:19254"/>
    </physiologicalReaction>
</comment>
<keyword evidence="10 13" id="KW-0326">Glycosidase</keyword>
<evidence type="ECO:0000256" key="15">
    <source>
        <dbReference type="PIRSR" id="PIRSR000948-2"/>
    </source>
</evidence>
<evidence type="ECO:0000259" key="16">
    <source>
        <dbReference type="PROSITE" id="PS50015"/>
    </source>
</evidence>
<dbReference type="GO" id="GO:0046872">
    <property type="term" value="F:metal ion binding"/>
    <property type="evidence" value="ECO:0007669"/>
    <property type="project" value="UniProtKB-KW"/>
</dbReference>
<evidence type="ECO:0000256" key="4">
    <source>
        <dbReference type="ARBA" id="ARBA00022723"/>
    </source>
</evidence>
<dbReference type="GO" id="GO:0016798">
    <property type="term" value="F:hydrolase activity, acting on glycosyl bonds"/>
    <property type="evidence" value="ECO:0007669"/>
    <property type="project" value="UniProtKB-KW"/>
</dbReference>
<evidence type="ECO:0000256" key="6">
    <source>
        <dbReference type="ARBA" id="ARBA00022801"/>
    </source>
</evidence>
<feature type="binding site" evidence="14">
    <location>
        <position position="264"/>
    </location>
    <ligand>
        <name>Zn(2+)</name>
        <dbReference type="ChEBI" id="CHEBI:29105"/>
        <label>2</label>
    </ligand>
</feature>
<sequence>MNMPKFLSGALKYMDFKQVFFEIEHSLLSSVSCTACKAGVGLLQHYIKTGKTNLEIAHAAIKLCLSLKIETKRVCVGIISLFADEVIYIMERLILEPEEVCGIIVGDGCEVPYIPWHDWNITFPPIPKPPADPLTTTMSSPPVLKVLHLSDNHFDPHYAPGANADCGEPLCCRITDGPPENPKAAAGPWGDYRKCDTPLQTMENMYQHIAYTHPDIDYIYWTGDIPPHDVWNQTHEEQLHVIQLTVKQLLDFFPHTPILPALGNHESAPVNSFPPPNVKNHFSIQWLYDELDRQWRRWLPDSASQTVRYGAYYAVPLRKGLKVISLNMNYCHNKNWWLLLNTTDPAQELQWLVYELQAAELNGEKVHILGHIPPGHSDCLKTWSQNYYRIINRYENTVVAQFFGHTHFDEFQLFYDEAQPTRAVSVAYIGPSVTPYYNLNPGYRVYTIEGDYKGSSYAVMDHENWYLDLKEANHYNHPRWRLLYSAKSSYGMRSLSPQEWDYLVHKLSFNDNLFQQYYKYYWKASPLRPKCDEECKKRLLCDLVSGRSNDRKNTCVKIEQRMSEQESSWRSWLVNGLTITGAFLLFLPLGFQIPSVFG</sequence>
<reference evidence="17" key="1">
    <citation type="submission" date="2020-11" db="EMBL/GenBank/DDBJ databases">
        <authorList>
            <person name="Tran Van P."/>
        </authorList>
    </citation>
    <scope>NUCLEOTIDE SEQUENCE</scope>
</reference>
<dbReference type="FunFam" id="1.10.225.10:FF:000010">
    <property type="entry name" value="Sphingomyelin phosphodiesterase"/>
    <property type="match status" value="1"/>
</dbReference>
<proteinExistence type="inferred from homology"/>
<keyword evidence="18" id="KW-1185">Reference proteome</keyword>
<keyword evidence="8 15" id="KW-1015">Disulfide bond</keyword>
<dbReference type="PIRSF" id="PIRSF000948">
    <property type="entry name" value="Sphingomy_PDE"/>
    <property type="match status" value="1"/>
</dbReference>
<feature type="disulfide bond" evidence="15">
    <location>
        <begin position="531"/>
        <end position="535"/>
    </location>
</feature>
<dbReference type="EMBL" id="LR900073">
    <property type="protein sequence ID" value="CAD7244079.1"/>
    <property type="molecule type" value="Genomic_DNA"/>
</dbReference>
<dbReference type="InterPro" id="IPR045473">
    <property type="entry name" value="ASM_C"/>
</dbReference>
<dbReference type="Gene3D" id="1.10.225.10">
    <property type="entry name" value="Saposin-like"/>
    <property type="match status" value="1"/>
</dbReference>